<feature type="domain" description="Response regulatory" evidence="2">
    <location>
        <begin position="46"/>
        <end position="163"/>
    </location>
</feature>
<gene>
    <name evidence="3" type="ORF">TAV2_LOCUS10683</name>
</gene>
<dbReference type="PANTHER" id="PTHR43228:SF1">
    <property type="entry name" value="TWO-COMPONENT RESPONSE REGULATOR ARR22"/>
    <property type="match status" value="1"/>
</dbReference>
<dbReference type="CDD" id="cd17546">
    <property type="entry name" value="REC_hyHK_CKI1_RcsC-like"/>
    <property type="match status" value="1"/>
</dbReference>
<dbReference type="InterPro" id="IPR052048">
    <property type="entry name" value="ST_Response_Regulator"/>
</dbReference>
<dbReference type="EMBL" id="OU466859">
    <property type="protein sequence ID" value="CAH2055128.1"/>
    <property type="molecule type" value="Genomic_DNA"/>
</dbReference>
<keyword evidence="1" id="KW-0597">Phosphoprotein</keyword>
<dbReference type="InterPro" id="IPR011006">
    <property type="entry name" value="CheY-like_superfamily"/>
</dbReference>
<dbReference type="PANTHER" id="PTHR43228">
    <property type="entry name" value="TWO-COMPONENT RESPONSE REGULATOR"/>
    <property type="match status" value="1"/>
</dbReference>
<dbReference type="GO" id="GO:0000160">
    <property type="term" value="P:phosphorelay signal transduction system"/>
    <property type="evidence" value="ECO:0007669"/>
    <property type="project" value="InterPro"/>
</dbReference>
<protein>
    <recommendedName>
        <fullName evidence="2">Response regulatory domain-containing protein</fullName>
    </recommendedName>
</protein>
<feature type="non-terminal residue" evidence="3">
    <location>
        <position position="1"/>
    </location>
</feature>
<dbReference type="AlphaFoldDB" id="A0AAU9S1H9"/>
<dbReference type="Proteomes" id="UP000836841">
    <property type="component" value="Chromosome 3"/>
</dbReference>
<evidence type="ECO:0000256" key="1">
    <source>
        <dbReference type="PROSITE-ProRule" id="PRU00169"/>
    </source>
</evidence>
<dbReference type="Gene3D" id="3.40.50.2300">
    <property type="match status" value="1"/>
</dbReference>
<organism evidence="3 4">
    <name type="scientific">Thlaspi arvense</name>
    <name type="common">Field penny-cress</name>
    <dbReference type="NCBI Taxonomy" id="13288"/>
    <lineage>
        <taxon>Eukaryota</taxon>
        <taxon>Viridiplantae</taxon>
        <taxon>Streptophyta</taxon>
        <taxon>Embryophyta</taxon>
        <taxon>Tracheophyta</taxon>
        <taxon>Spermatophyta</taxon>
        <taxon>Magnoliopsida</taxon>
        <taxon>eudicotyledons</taxon>
        <taxon>Gunneridae</taxon>
        <taxon>Pentapetalae</taxon>
        <taxon>rosids</taxon>
        <taxon>malvids</taxon>
        <taxon>Brassicales</taxon>
        <taxon>Brassicaceae</taxon>
        <taxon>Thlaspideae</taxon>
        <taxon>Thlaspi</taxon>
    </lineage>
</organism>
<dbReference type="SUPFAM" id="SSF52172">
    <property type="entry name" value="CheY-like"/>
    <property type="match status" value="1"/>
</dbReference>
<evidence type="ECO:0000259" key="2">
    <source>
        <dbReference type="PROSITE" id="PS50110"/>
    </source>
</evidence>
<dbReference type="SMART" id="SM00448">
    <property type="entry name" value="REC"/>
    <property type="match status" value="1"/>
</dbReference>
<dbReference type="Pfam" id="PF00072">
    <property type="entry name" value="Response_reg"/>
    <property type="match status" value="1"/>
</dbReference>
<name>A0AAU9S1H9_THLAR</name>
<dbReference type="PROSITE" id="PS50110">
    <property type="entry name" value="RESPONSE_REGULATORY"/>
    <property type="match status" value="1"/>
</dbReference>
<evidence type="ECO:0000313" key="4">
    <source>
        <dbReference type="Proteomes" id="UP000836841"/>
    </source>
</evidence>
<accession>A0AAU9S1H9</accession>
<evidence type="ECO:0000313" key="3">
    <source>
        <dbReference type="EMBL" id="CAH2055128.1"/>
    </source>
</evidence>
<reference evidence="3 4" key="1">
    <citation type="submission" date="2022-03" db="EMBL/GenBank/DDBJ databases">
        <authorList>
            <person name="Nunn A."/>
            <person name="Chopra R."/>
            <person name="Nunn A."/>
            <person name="Contreras Garrido A."/>
        </authorList>
    </citation>
    <scope>NUCLEOTIDE SEQUENCE [LARGE SCALE GENOMIC DNA]</scope>
</reference>
<keyword evidence="4" id="KW-1185">Reference proteome</keyword>
<sequence>VYVRRTQFTIFFRIQNHCLKTKSKMATKSTGDIEKTKSIEMKKKLNVLIVDDDPLNLKIHERIIKTIGGISQMAKNGEEAVIIHRDGRASFDLILMDKEMPERDGVSTTKKLREMKVTSMIVGVTSLADREEERRAFMEAGLNHCLAKPLTKEKILPLINHLMDA</sequence>
<feature type="modified residue" description="4-aspartylphosphate" evidence="1">
    <location>
        <position position="97"/>
    </location>
</feature>
<dbReference type="InterPro" id="IPR001789">
    <property type="entry name" value="Sig_transdc_resp-reg_receiver"/>
</dbReference>
<proteinExistence type="predicted"/>